<dbReference type="Gene3D" id="3.30.66.10">
    <property type="entry name" value="DNA topoisomerase I domain"/>
    <property type="match status" value="1"/>
</dbReference>
<evidence type="ECO:0000259" key="7">
    <source>
        <dbReference type="Pfam" id="PF01028"/>
    </source>
</evidence>
<evidence type="ECO:0000256" key="4">
    <source>
        <dbReference type="ARBA" id="ARBA00023029"/>
    </source>
</evidence>
<dbReference type="AlphaFoldDB" id="A0A5R9PES2"/>
<dbReference type="Gene3D" id="3.90.15.10">
    <property type="entry name" value="Topoisomerase I, Chain A, domain 3"/>
    <property type="match status" value="1"/>
</dbReference>
<comment type="similarity">
    <text evidence="2">Belongs to the type IB topoisomerase family.</text>
</comment>
<organism evidence="9 10">
    <name type="scientific">Thermomonas fusca</name>
    <dbReference type="NCBI Taxonomy" id="215690"/>
    <lineage>
        <taxon>Bacteria</taxon>
        <taxon>Pseudomonadati</taxon>
        <taxon>Pseudomonadota</taxon>
        <taxon>Gammaproteobacteria</taxon>
        <taxon>Lysobacterales</taxon>
        <taxon>Lysobacteraceae</taxon>
        <taxon>Thermomonas</taxon>
    </lineage>
</organism>
<dbReference type="InterPro" id="IPR001631">
    <property type="entry name" value="TopoI"/>
</dbReference>
<dbReference type="InterPro" id="IPR011010">
    <property type="entry name" value="DNA_brk_join_enz"/>
</dbReference>
<keyword evidence="10" id="KW-1185">Reference proteome</keyword>
<dbReference type="InterPro" id="IPR035447">
    <property type="entry name" value="DNA_topo_I_N_sf"/>
</dbReference>
<dbReference type="GO" id="GO:0006265">
    <property type="term" value="P:DNA topological change"/>
    <property type="evidence" value="ECO:0007669"/>
    <property type="project" value="InterPro"/>
</dbReference>
<protein>
    <recommendedName>
        <fullName evidence="3">DNA topoisomerase</fullName>
        <ecNumber evidence="3">5.6.2.1</ecNumber>
    </recommendedName>
</protein>
<keyword evidence="4" id="KW-0799">Topoisomerase</keyword>
<accession>A0A5R9PES2</accession>
<proteinExistence type="inferred from homology"/>
<evidence type="ECO:0000256" key="5">
    <source>
        <dbReference type="ARBA" id="ARBA00023125"/>
    </source>
</evidence>
<comment type="catalytic activity">
    <reaction evidence="1">
        <text>ATP-independent breakage of single-stranded DNA, followed by passage and rejoining.</text>
        <dbReference type="EC" id="5.6.2.1"/>
    </reaction>
</comment>
<name>A0A5R9PES2_9GAMM</name>
<dbReference type="EMBL" id="SROY01000002">
    <property type="protein sequence ID" value="TLX21995.1"/>
    <property type="molecule type" value="Genomic_DNA"/>
</dbReference>
<dbReference type="EC" id="5.6.2.1" evidence="3"/>
<dbReference type="PROSITE" id="PS52038">
    <property type="entry name" value="TOPO_IB_2"/>
    <property type="match status" value="1"/>
</dbReference>
<evidence type="ECO:0000256" key="6">
    <source>
        <dbReference type="ARBA" id="ARBA00023235"/>
    </source>
</evidence>
<evidence type="ECO:0000256" key="2">
    <source>
        <dbReference type="ARBA" id="ARBA00006645"/>
    </source>
</evidence>
<dbReference type="GO" id="GO:0003917">
    <property type="term" value="F:DNA topoisomerase type I (single strand cut, ATP-independent) activity"/>
    <property type="evidence" value="ECO:0007669"/>
    <property type="project" value="UniProtKB-EC"/>
</dbReference>
<dbReference type="PRINTS" id="PR00416">
    <property type="entry name" value="EUTPISMRASEI"/>
</dbReference>
<feature type="domain" description="DNA topoisomerase IB N-terminal" evidence="8">
    <location>
        <begin position="24"/>
        <end position="72"/>
    </location>
</feature>
<dbReference type="Gene3D" id="1.10.132.120">
    <property type="match status" value="1"/>
</dbReference>
<reference evidence="9 10" key="1">
    <citation type="submission" date="2019-04" db="EMBL/GenBank/DDBJ databases">
        <authorList>
            <person name="Grouzdev D.S."/>
            <person name="Nazina T.N."/>
        </authorList>
    </citation>
    <scope>NUCLEOTIDE SEQUENCE [LARGE SCALE GENOMIC DNA]</scope>
    <source>
        <strain evidence="9 10">SHC 3-19</strain>
    </source>
</reference>
<evidence type="ECO:0000313" key="9">
    <source>
        <dbReference type="EMBL" id="TLX21995.1"/>
    </source>
</evidence>
<keyword evidence="6 9" id="KW-0413">Isomerase</keyword>
<evidence type="ECO:0000313" key="10">
    <source>
        <dbReference type="Proteomes" id="UP000308508"/>
    </source>
</evidence>
<dbReference type="InterPro" id="IPR049331">
    <property type="entry name" value="Top1B_N_bact"/>
</dbReference>
<dbReference type="Pfam" id="PF21338">
    <property type="entry name" value="Top1B_N_bact"/>
    <property type="match status" value="1"/>
</dbReference>
<keyword evidence="5" id="KW-0238">DNA-binding</keyword>
<dbReference type="STRING" id="1123377.GCA_000423885_01186"/>
<feature type="domain" description="DNA topoisomerase I catalytic core eukaryotic-type" evidence="7">
    <location>
        <begin position="88"/>
        <end position="292"/>
    </location>
</feature>
<evidence type="ECO:0000259" key="8">
    <source>
        <dbReference type="Pfam" id="PF21338"/>
    </source>
</evidence>
<evidence type="ECO:0000256" key="1">
    <source>
        <dbReference type="ARBA" id="ARBA00000213"/>
    </source>
</evidence>
<evidence type="ECO:0000256" key="3">
    <source>
        <dbReference type="ARBA" id="ARBA00012891"/>
    </source>
</evidence>
<dbReference type="GO" id="GO:0003677">
    <property type="term" value="F:DNA binding"/>
    <property type="evidence" value="ECO:0007669"/>
    <property type="project" value="UniProtKB-KW"/>
</dbReference>
<dbReference type="Pfam" id="PF01028">
    <property type="entry name" value="Topoisom_I"/>
    <property type="match status" value="1"/>
</dbReference>
<gene>
    <name evidence="9" type="ORF">E5S66_05555</name>
</gene>
<dbReference type="Proteomes" id="UP000308508">
    <property type="component" value="Unassembled WGS sequence"/>
</dbReference>
<sequence>MSGRARLRHVSDALPGIRRQGRTRFHYLSAGGRRVRDAKTLARIRALAIPPAWTDVWICNDPRGHLQATGRDAKGRKQYRYHPAWISRSHHDKHERVIAFGAALPQLRRALRRALAGPGFPRDKVVAMVVAVMATTLIRVGNDEYASSNRSYGLTTLRNRHVQAVRSGGLRFRFRGKSGQSQEVPLTDARLVRLVRRCQQLPGQRLFQYVEAGRCRPVSSADVNRWLQDAMGEDFSAKDFRTWGATALAFRALAATPLPEGDAASERSLTALENAVVEQVAATLGNTRAVCRSAYIDPRVFAAWRSAQLQRHVRGATGERQWEAATLRFLRAQRRKSRVPA</sequence>
<dbReference type="InterPro" id="IPR014711">
    <property type="entry name" value="TopoI_cat_a-hlx-sub_euk"/>
</dbReference>
<comment type="caution">
    <text evidence="9">The sequence shown here is derived from an EMBL/GenBank/DDBJ whole genome shotgun (WGS) entry which is preliminary data.</text>
</comment>
<dbReference type="SUPFAM" id="SSF56349">
    <property type="entry name" value="DNA breaking-rejoining enzymes"/>
    <property type="match status" value="1"/>
</dbReference>
<dbReference type="SUPFAM" id="SSF55869">
    <property type="entry name" value="DNA topoisomerase I domain"/>
    <property type="match status" value="1"/>
</dbReference>
<dbReference type="InterPro" id="IPR013500">
    <property type="entry name" value="TopoI_cat_euk"/>
</dbReference>